<evidence type="ECO:0000313" key="3">
    <source>
        <dbReference type="Proteomes" id="UP000280395"/>
    </source>
</evidence>
<sequence length="85" mass="9049">MKLTSYIYKGPQSAVCLRVGKPIQLLDVQLIPGKPVELPADHDYTKTLVALKHLTVMPLDPSKAAPKSAPVSAKASVGTKGDQPE</sequence>
<evidence type="ECO:0000313" key="2">
    <source>
        <dbReference type="EMBL" id="RMU57749.1"/>
    </source>
</evidence>
<proteinExistence type="predicted"/>
<name>A0A3M5VHQ8_PSESX</name>
<protein>
    <submittedName>
        <fullName evidence="2">Uncharacterized protein</fullName>
    </submittedName>
</protein>
<reference evidence="2 3" key="1">
    <citation type="submission" date="2018-08" db="EMBL/GenBank/DDBJ databases">
        <title>Recombination of ecologically and evolutionarily significant loci maintains genetic cohesion in the Pseudomonas syringae species complex.</title>
        <authorList>
            <person name="Dillon M."/>
            <person name="Thakur S."/>
            <person name="Almeida R.N.D."/>
            <person name="Weir B.S."/>
            <person name="Guttman D.S."/>
        </authorList>
    </citation>
    <scope>NUCLEOTIDE SEQUENCE [LARGE SCALE GENOMIC DNA]</scope>
    <source>
        <strain evidence="2 3">ICMP 14479</strain>
    </source>
</reference>
<dbReference type="EMBL" id="RBUA01000625">
    <property type="protein sequence ID" value="RMU57749.1"/>
    <property type="molecule type" value="Genomic_DNA"/>
</dbReference>
<feature type="region of interest" description="Disordered" evidence="1">
    <location>
        <begin position="61"/>
        <end position="85"/>
    </location>
</feature>
<dbReference type="RefSeq" id="WP_122300383.1">
    <property type="nucleotide sequence ID" value="NZ_RBUA01000625.1"/>
</dbReference>
<dbReference type="Proteomes" id="UP000280395">
    <property type="component" value="Unassembled WGS sequence"/>
</dbReference>
<evidence type="ECO:0000256" key="1">
    <source>
        <dbReference type="SAM" id="MobiDB-lite"/>
    </source>
</evidence>
<dbReference type="AlphaFoldDB" id="A0A3M5VHQ8"/>
<organism evidence="2 3">
    <name type="scientific">Pseudomonas syringae pv. avii</name>
    <dbReference type="NCBI Taxonomy" id="663959"/>
    <lineage>
        <taxon>Bacteria</taxon>
        <taxon>Pseudomonadati</taxon>
        <taxon>Pseudomonadota</taxon>
        <taxon>Gammaproteobacteria</taxon>
        <taxon>Pseudomonadales</taxon>
        <taxon>Pseudomonadaceae</taxon>
        <taxon>Pseudomonas</taxon>
        <taxon>Pseudomonas syringae</taxon>
    </lineage>
</organism>
<comment type="caution">
    <text evidence="2">The sequence shown here is derived from an EMBL/GenBank/DDBJ whole genome shotgun (WGS) entry which is preliminary data.</text>
</comment>
<feature type="compositionally biased region" description="Low complexity" evidence="1">
    <location>
        <begin position="61"/>
        <end position="77"/>
    </location>
</feature>
<gene>
    <name evidence="2" type="ORF">ALP29_00223</name>
</gene>
<accession>A0A3M5VHQ8</accession>